<dbReference type="AlphaFoldDB" id="A0A1Q3EJA6"/>
<dbReference type="EMBL" id="BDGU01000421">
    <property type="protein sequence ID" value="GAW07307.1"/>
    <property type="molecule type" value="Genomic_DNA"/>
</dbReference>
<evidence type="ECO:0000313" key="3">
    <source>
        <dbReference type="Proteomes" id="UP000188533"/>
    </source>
</evidence>
<reference evidence="2 3" key="1">
    <citation type="submission" date="2016-08" db="EMBL/GenBank/DDBJ databases">
        <authorList>
            <consortium name="Lentinula edodes genome sequencing consortium"/>
            <person name="Sakamoto Y."/>
            <person name="Nakade K."/>
            <person name="Sato S."/>
            <person name="Yoshida Y."/>
            <person name="Miyazaki K."/>
            <person name="Natsume S."/>
            <person name="Konno N."/>
        </authorList>
    </citation>
    <scope>NUCLEOTIDE SEQUENCE [LARGE SCALE GENOMIC DNA]</scope>
    <source>
        <strain evidence="2 3">NBRC 111202</strain>
    </source>
</reference>
<name>A0A1Q3EJA6_LENED</name>
<reference evidence="2 3" key="2">
    <citation type="submission" date="2017-02" db="EMBL/GenBank/DDBJ databases">
        <title>A genome survey and senescence transcriptome analysis in Lentinula edodes.</title>
        <authorList>
            <person name="Sakamoto Y."/>
            <person name="Nakade K."/>
            <person name="Sato S."/>
            <person name="Yoshida Y."/>
            <person name="Miyazaki K."/>
            <person name="Natsume S."/>
            <person name="Konno N."/>
        </authorList>
    </citation>
    <scope>NUCLEOTIDE SEQUENCE [LARGE SCALE GENOMIC DNA]</scope>
    <source>
        <strain evidence="2 3">NBRC 111202</strain>
    </source>
</reference>
<proteinExistence type="predicted"/>
<sequence>MTVLWSTSGSPSSSMVAIASQQPRPNTQAYNNNTTNNPRMILHPIPRLFFPAHCVVDRSWGGSCSGERGKDIFFQRIEVYVEKKRKRPGRFTLRANCHASA</sequence>
<feature type="region of interest" description="Disordered" evidence="1">
    <location>
        <begin position="1"/>
        <end position="37"/>
    </location>
</feature>
<gene>
    <name evidence="2" type="ORF">LENED_009288</name>
</gene>
<protein>
    <submittedName>
        <fullName evidence="2">Uncharacterized protein</fullName>
    </submittedName>
</protein>
<dbReference type="Proteomes" id="UP000188533">
    <property type="component" value="Unassembled WGS sequence"/>
</dbReference>
<evidence type="ECO:0000313" key="2">
    <source>
        <dbReference type="EMBL" id="GAW07307.1"/>
    </source>
</evidence>
<keyword evidence="3" id="KW-1185">Reference proteome</keyword>
<comment type="caution">
    <text evidence="2">The sequence shown here is derived from an EMBL/GenBank/DDBJ whole genome shotgun (WGS) entry which is preliminary data.</text>
</comment>
<organism evidence="2 3">
    <name type="scientific">Lentinula edodes</name>
    <name type="common">Shiitake mushroom</name>
    <name type="synonym">Lentinus edodes</name>
    <dbReference type="NCBI Taxonomy" id="5353"/>
    <lineage>
        <taxon>Eukaryota</taxon>
        <taxon>Fungi</taxon>
        <taxon>Dikarya</taxon>
        <taxon>Basidiomycota</taxon>
        <taxon>Agaricomycotina</taxon>
        <taxon>Agaricomycetes</taxon>
        <taxon>Agaricomycetidae</taxon>
        <taxon>Agaricales</taxon>
        <taxon>Marasmiineae</taxon>
        <taxon>Omphalotaceae</taxon>
        <taxon>Lentinula</taxon>
    </lineage>
</organism>
<feature type="compositionally biased region" description="Polar residues" evidence="1">
    <location>
        <begin position="1"/>
        <end position="30"/>
    </location>
</feature>
<evidence type="ECO:0000256" key="1">
    <source>
        <dbReference type="SAM" id="MobiDB-lite"/>
    </source>
</evidence>
<accession>A0A1Q3EJA6</accession>